<dbReference type="Pfam" id="PF01118">
    <property type="entry name" value="Semialdhyde_dh"/>
    <property type="match status" value="1"/>
</dbReference>
<dbReference type="AlphaFoldDB" id="A0A1X7AML6"/>
<feature type="domain" description="Semialdehyde dehydrogenase dimerisation" evidence="3">
    <location>
        <begin position="144"/>
        <end position="320"/>
    </location>
</feature>
<dbReference type="PANTHER" id="PTHR46278">
    <property type="entry name" value="DEHYDROGENASE, PUTATIVE-RELATED"/>
    <property type="match status" value="1"/>
</dbReference>
<dbReference type="GO" id="GO:0004073">
    <property type="term" value="F:aspartate-semialdehyde dehydrogenase activity"/>
    <property type="evidence" value="ECO:0007669"/>
    <property type="project" value="UniProtKB-EC"/>
</dbReference>
<evidence type="ECO:0000259" key="3">
    <source>
        <dbReference type="Pfam" id="PF02774"/>
    </source>
</evidence>
<accession>A0A1X7AML6</accession>
<dbReference type="InterPro" id="IPR012280">
    <property type="entry name" value="Semialdhyde_DH_dimer_dom"/>
</dbReference>
<dbReference type="InterPro" id="IPR036291">
    <property type="entry name" value="NAD(P)-bd_dom_sf"/>
</dbReference>
<dbReference type="SUPFAM" id="SSF51735">
    <property type="entry name" value="NAD(P)-binding Rossmann-fold domains"/>
    <property type="match status" value="1"/>
</dbReference>
<organism evidence="4 5">
    <name type="scientific">Parendozoicomonas haliclonae</name>
    <dbReference type="NCBI Taxonomy" id="1960125"/>
    <lineage>
        <taxon>Bacteria</taxon>
        <taxon>Pseudomonadati</taxon>
        <taxon>Pseudomonadota</taxon>
        <taxon>Gammaproteobacteria</taxon>
        <taxon>Oceanospirillales</taxon>
        <taxon>Endozoicomonadaceae</taxon>
        <taxon>Parendozoicomonas</taxon>
    </lineage>
</organism>
<dbReference type="InterPro" id="IPR000534">
    <property type="entry name" value="Semialdehyde_DH_NAD-bd"/>
</dbReference>
<dbReference type="GO" id="GO:0051287">
    <property type="term" value="F:NAD binding"/>
    <property type="evidence" value="ECO:0007669"/>
    <property type="project" value="InterPro"/>
</dbReference>
<protein>
    <submittedName>
        <fullName evidence="4">Aspartate-semialdehyde dehydrogenase 2</fullName>
        <ecNumber evidence="4">1.2.1.11</ecNumber>
    </submittedName>
</protein>
<dbReference type="Gene3D" id="3.40.50.720">
    <property type="entry name" value="NAD(P)-binding Rossmann-like Domain"/>
    <property type="match status" value="1"/>
</dbReference>
<dbReference type="PANTHER" id="PTHR46278:SF2">
    <property type="entry name" value="ASPARTATE-SEMIALDEHYDE DEHYDROGENASE"/>
    <property type="match status" value="1"/>
</dbReference>
<dbReference type="SUPFAM" id="SSF55347">
    <property type="entry name" value="Glyceraldehyde-3-phosphate dehydrogenase-like, C-terminal domain"/>
    <property type="match status" value="1"/>
</dbReference>
<sequence length="340" mass="36081">MSLSEHAALVLVGADTFAGEAALNLLADIPSVEKVTALSASPADDATVEFSGDSVQIESLADFRFQAGQLVLCVGNALLAEQAIQMAGDAGALVIDATSFTRSQQYAELVHPRINSEALMSLSQNGVVAVPGDVGMVVAPVVRALRQLGGVARVDLNCSLSVSGAADERGVSELASQTNRLLNGLPAEHEVFQDQVAFNLLPGFFHQQGDAQTAAREIVELAGHEGLPVHVSSIVAPVFYGQIIRMSVTLEWPVSEGEVMDVLESVPGLVIIQDQEEFLTPVALVSRDDEERQQVFLGGLATSDVQDNVLNMWIVSDNARSGAVYGAVKLYQQLISEFLQ</sequence>
<keyword evidence="5" id="KW-1185">Reference proteome</keyword>
<dbReference type="Proteomes" id="UP000196573">
    <property type="component" value="Unassembled WGS sequence"/>
</dbReference>
<evidence type="ECO:0000256" key="1">
    <source>
        <dbReference type="ARBA" id="ARBA00010584"/>
    </source>
</evidence>
<gene>
    <name evidence="4" type="primary">asd2</name>
    <name evidence="4" type="ORF">EHSB41UT_02427</name>
</gene>
<evidence type="ECO:0000313" key="5">
    <source>
        <dbReference type="Proteomes" id="UP000196573"/>
    </source>
</evidence>
<dbReference type="PIRSF" id="PIRSF000148">
    <property type="entry name" value="ASA_dh"/>
    <property type="match status" value="1"/>
</dbReference>
<keyword evidence="4" id="KW-0560">Oxidoreductase</keyword>
<proteinExistence type="inferred from homology"/>
<dbReference type="GO" id="GO:0008652">
    <property type="term" value="P:amino acid biosynthetic process"/>
    <property type="evidence" value="ECO:0007669"/>
    <property type="project" value="InterPro"/>
</dbReference>
<dbReference type="GO" id="GO:0046983">
    <property type="term" value="F:protein dimerization activity"/>
    <property type="evidence" value="ECO:0007669"/>
    <property type="project" value="InterPro"/>
</dbReference>
<dbReference type="RefSeq" id="WP_087110214.1">
    <property type="nucleotide sequence ID" value="NZ_CBCSCN010000003.1"/>
</dbReference>
<dbReference type="EMBL" id="FWPT01000005">
    <property type="protein sequence ID" value="SMA47463.1"/>
    <property type="molecule type" value="Genomic_DNA"/>
</dbReference>
<reference evidence="4 5" key="1">
    <citation type="submission" date="2017-03" db="EMBL/GenBank/DDBJ databases">
        <authorList>
            <person name="Afonso C.L."/>
            <person name="Miller P.J."/>
            <person name="Scott M.A."/>
            <person name="Spackman E."/>
            <person name="Goraichik I."/>
            <person name="Dimitrov K.M."/>
            <person name="Suarez D.L."/>
            <person name="Swayne D.E."/>
        </authorList>
    </citation>
    <scope>NUCLEOTIDE SEQUENCE [LARGE SCALE GENOMIC DNA]</scope>
    <source>
        <strain evidence="4">SB41UT1</strain>
    </source>
</reference>
<dbReference type="CDD" id="cd17894">
    <property type="entry name" value="ASADH_USG1_N"/>
    <property type="match status" value="1"/>
</dbReference>
<dbReference type="Pfam" id="PF02774">
    <property type="entry name" value="Semialdhyde_dhC"/>
    <property type="match status" value="1"/>
</dbReference>
<dbReference type="CDD" id="cd18129">
    <property type="entry name" value="ASADH_C_USG1_like"/>
    <property type="match status" value="1"/>
</dbReference>
<name>A0A1X7AML6_9GAMM</name>
<evidence type="ECO:0000259" key="2">
    <source>
        <dbReference type="Pfam" id="PF01118"/>
    </source>
</evidence>
<dbReference type="Gene3D" id="3.30.360.10">
    <property type="entry name" value="Dihydrodipicolinate Reductase, domain 2"/>
    <property type="match status" value="1"/>
</dbReference>
<comment type="similarity">
    <text evidence="1">Belongs to the aspartate-semialdehyde dehydrogenase family.</text>
</comment>
<dbReference type="EC" id="1.2.1.11" evidence="4"/>
<feature type="domain" description="Semialdehyde dehydrogenase NAD-binding" evidence="2">
    <location>
        <begin position="10"/>
        <end position="119"/>
    </location>
</feature>
<dbReference type="OrthoDB" id="9805684at2"/>
<evidence type="ECO:0000313" key="4">
    <source>
        <dbReference type="EMBL" id="SMA47463.1"/>
    </source>
</evidence>